<accession>A0ABQ3C814</accession>
<dbReference type="Proteomes" id="UP000643403">
    <property type="component" value="Unassembled WGS sequence"/>
</dbReference>
<feature type="transmembrane region" description="Helical" evidence="1">
    <location>
        <begin position="54"/>
        <end position="73"/>
    </location>
</feature>
<proteinExistence type="predicted"/>
<sequence length="108" mass="11453">MSARSVLIASLALLAVLYLAWFGSLDEWIAAAVFALPVLACLAGVALARRTAGFWSGVLALAWFSHGVMVAWSRPAERGWALAEVVLSLAIVIAGSLPGLCARFGRRR</sequence>
<keyword evidence="1" id="KW-0472">Membrane</keyword>
<keyword evidence="1" id="KW-0812">Transmembrane</keyword>
<dbReference type="InterPro" id="IPR018643">
    <property type="entry name" value="DUF2069_membrane"/>
</dbReference>
<evidence type="ECO:0000313" key="3">
    <source>
        <dbReference type="Proteomes" id="UP000643403"/>
    </source>
</evidence>
<evidence type="ECO:0000256" key="1">
    <source>
        <dbReference type="SAM" id="Phobius"/>
    </source>
</evidence>
<evidence type="ECO:0000313" key="2">
    <source>
        <dbReference type="EMBL" id="GGZ66951.1"/>
    </source>
</evidence>
<keyword evidence="1" id="KW-1133">Transmembrane helix</keyword>
<feature type="transmembrane region" description="Helical" evidence="1">
    <location>
        <begin position="5"/>
        <end position="22"/>
    </location>
</feature>
<dbReference type="EMBL" id="BMXY01000003">
    <property type="protein sequence ID" value="GGZ66951.1"/>
    <property type="molecule type" value="Genomic_DNA"/>
</dbReference>
<reference evidence="3" key="1">
    <citation type="journal article" date="2019" name="Int. J. Syst. Evol. Microbiol.">
        <title>The Global Catalogue of Microorganisms (GCM) 10K type strain sequencing project: providing services to taxonomists for standard genome sequencing and annotation.</title>
        <authorList>
            <consortium name="The Broad Institute Genomics Platform"/>
            <consortium name="The Broad Institute Genome Sequencing Center for Infectious Disease"/>
            <person name="Wu L."/>
            <person name="Ma J."/>
        </authorList>
    </citation>
    <scope>NUCLEOTIDE SEQUENCE [LARGE SCALE GENOMIC DNA]</scope>
    <source>
        <strain evidence="3">KCTC 22558</strain>
    </source>
</reference>
<dbReference type="RefSeq" id="WP_189449756.1">
    <property type="nucleotide sequence ID" value="NZ_BMXY01000003.1"/>
</dbReference>
<name>A0ABQ3C814_9GAMM</name>
<feature type="transmembrane region" description="Helical" evidence="1">
    <location>
        <begin position="79"/>
        <end position="102"/>
    </location>
</feature>
<feature type="transmembrane region" description="Helical" evidence="1">
    <location>
        <begin position="28"/>
        <end position="47"/>
    </location>
</feature>
<keyword evidence="3" id="KW-1185">Reference proteome</keyword>
<dbReference type="Pfam" id="PF09842">
    <property type="entry name" value="DUF2069"/>
    <property type="match status" value="1"/>
</dbReference>
<organism evidence="2 3">
    <name type="scientific">Cognatilysobacter xinjiangensis</name>
    <dbReference type="NCBI Taxonomy" id="546892"/>
    <lineage>
        <taxon>Bacteria</taxon>
        <taxon>Pseudomonadati</taxon>
        <taxon>Pseudomonadota</taxon>
        <taxon>Gammaproteobacteria</taxon>
        <taxon>Lysobacterales</taxon>
        <taxon>Lysobacteraceae</taxon>
        <taxon>Cognatilysobacter</taxon>
    </lineage>
</organism>
<comment type="caution">
    <text evidence="2">The sequence shown here is derived from an EMBL/GenBank/DDBJ whole genome shotgun (WGS) entry which is preliminary data.</text>
</comment>
<gene>
    <name evidence="2" type="ORF">GCM10008101_21310</name>
</gene>
<protein>
    <submittedName>
        <fullName evidence="2">Membrane protein</fullName>
    </submittedName>
</protein>